<evidence type="ECO:0000256" key="1">
    <source>
        <dbReference type="ARBA" id="ARBA00022723"/>
    </source>
</evidence>
<dbReference type="GO" id="GO:0140566">
    <property type="term" value="F:histone reader activity"/>
    <property type="evidence" value="ECO:0007669"/>
    <property type="project" value="InterPro"/>
</dbReference>
<dbReference type="InterPro" id="IPR013083">
    <property type="entry name" value="Znf_RING/FYVE/PHD"/>
</dbReference>
<dbReference type="PANTHER" id="PTHR33304">
    <property type="match status" value="1"/>
</dbReference>
<keyword evidence="10" id="KW-1185">Reference proteome</keyword>
<name>A0A8J5I0D1_ZINOF</name>
<feature type="compositionally biased region" description="Basic and acidic residues" evidence="7">
    <location>
        <begin position="511"/>
        <end position="520"/>
    </location>
</feature>
<sequence>MATLTTEKVSAADQSRAFVVAMTCSRVDLSWVLDWLRGCYAEARAAVVGDATCLPFDIEVTVCQTCGVSGYAELLVFCNNCQISAEHRYCLDKLPSQHEVISWSCEQCKPRPSMVKPTQRRTTKHLKCQFKQTKRIASMENIRKRHENNAGFPRSSLMRFEKHSKNKRRKLILLENESAEATKDKLLEVEIPKNLTIPRGRLISDGGHLDEEILANSTCQNSPVKNSCQLLALSQVEIEKTRQNTFLSFDLLVQLLGCPIWSGCFDVCHEKLGPLKACLSIKACEKVCNIVTKLPPVLQMTKLSRNEWPTSFNNSPPNDDSIALCFFSENSNAGAALHNLLDHITMKDLALRVVLDEAEMLVFSSIILPEYCQRFEERYYMWGAFRSRQDNSEPCAPTNNCLDSHKVRTIRHFPPGFRHATEQCDNAEKIKTRDFPPGFTHATEQCNNAENCNIVEQSVDKSKNSKNRDCSQSACSENQVNIDINLHHHPAQICPKPTADEKMSQNTNLEHVSDSERREYNGSACSKSQVNIHSNMHHSDVPICSHPTAEGISRNRNFEHTSDSKRPEYNGSECSKSPVNVSSNMHHHPEQICPNPCDEGRTSGNRIIVHASDSKRLDSENHININSNMDHLPVQICPNPPAEERASGNRNFEHASDSKKQNYDGSACSKSQVNIRPNIHHQILPIYTNPTAEERMSQNRNFEHASDSKRLEYNGNACSESQVNINLNMHPHPGQVCPNPSAEQSTPQNTNFAHACFSKRRDCSRSLSPESQVNIDLNMHHHPVQICPNPTIEERMSQNRNIANASDNCYDFITDDCRTVKQQLANNSNSLEERVVQCLDGNPFSEISDDSSNEITKDRKLPMLDSLEYQGKHDQHNNAIDKHTSTGKMPQLGKELVNLRMTENPVACILDAHKLFGFNYLDWLRNLKIVLNFEKLTYVLEHSPPASVNDDATEEEKITLQKWRDDDLKAKYYMIASMSDELQKQYKNLSHAYEIHVRLDKLYGAKSRIRRYQILGDLIQTRMIEGSSVHDHVIKMINMVEKLEDLGIGMDSHLYIDLILQSLPESFNQFITNFLKNRIETSLRGLLNMLNNAELTIKREASDMLKGSSKPKVVEESFQKKKSPNIKTEIRMTKPRVQSEAKCFHCGKLGHLKRNCRQFITKLNKEKSRSRYLLFSSAIQ</sequence>
<dbReference type="GO" id="GO:0034244">
    <property type="term" value="P:negative regulation of transcription elongation by RNA polymerase II"/>
    <property type="evidence" value="ECO:0007669"/>
    <property type="project" value="InterPro"/>
</dbReference>
<gene>
    <name evidence="9" type="ORF">ZIOFF_000558</name>
</gene>
<evidence type="ECO:0000256" key="4">
    <source>
        <dbReference type="ARBA" id="ARBA00023015"/>
    </source>
</evidence>
<dbReference type="SUPFAM" id="SSF57756">
    <property type="entry name" value="Retrovirus zinc finger-like domains"/>
    <property type="match status" value="1"/>
</dbReference>
<dbReference type="AlphaFoldDB" id="A0A8J5I0D1"/>
<dbReference type="InterPro" id="IPR049914">
    <property type="entry name" value="PHD1-3/5-6"/>
</dbReference>
<feature type="domain" description="CCHC-type" evidence="8">
    <location>
        <begin position="1142"/>
        <end position="1158"/>
    </location>
</feature>
<dbReference type="Proteomes" id="UP000734854">
    <property type="component" value="Unassembled WGS sequence"/>
</dbReference>
<comment type="caution">
    <text evidence="9">The sequence shown here is derived from an EMBL/GenBank/DDBJ whole genome shotgun (WGS) entry which is preliminary data.</text>
</comment>
<keyword evidence="2 6" id="KW-0863">Zinc-finger</keyword>
<dbReference type="Pfam" id="PF14223">
    <property type="entry name" value="Retrotran_gag_2"/>
    <property type="match status" value="1"/>
</dbReference>
<dbReference type="InterPro" id="IPR001878">
    <property type="entry name" value="Znf_CCHC"/>
</dbReference>
<dbReference type="Gene3D" id="4.10.60.10">
    <property type="entry name" value="Zinc finger, CCHC-type"/>
    <property type="match status" value="1"/>
</dbReference>
<keyword evidence="3" id="KW-0862">Zinc</keyword>
<proteinExistence type="predicted"/>
<evidence type="ECO:0000259" key="8">
    <source>
        <dbReference type="PROSITE" id="PS50158"/>
    </source>
</evidence>
<dbReference type="PANTHER" id="PTHR33304:SF49">
    <property type="entry name" value="OS12G0161500 PROTEIN"/>
    <property type="match status" value="1"/>
</dbReference>
<accession>A0A8J5I0D1</accession>
<evidence type="ECO:0000256" key="5">
    <source>
        <dbReference type="ARBA" id="ARBA00023163"/>
    </source>
</evidence>
<dbReference type="SMART" id="SM00343">
    <property type="entry name" value="ZnF_C2HC"/>
    <property type="match status" value="1"/>
</dbReference>
<protein>
    <recommendedName>
        <fullName evidence="8">CCHC-type domain-containing protein</fullName>
    </recommendedName>
</protein>
<dbReference type="InterPro" id="IPR036875">
    <property type="entry name" value="Znf_CCHC_sf"/>
</dbReference>
<feature type="compositionally biased region" description="Basic and acidic residues" evidence="7">
    <location>
        <begin position="556"/>
        <end position="568"/>
    </location>
</feature>
<dbReference type="InterPro" id="IPR011011">
    <property type="entry name" value="Znf_FYVE_PHD"/>
</dbReference>
<keyword evidence="1" id="KW-0479">Metal-binding</keyword>
<feature type="compositionally biased region" description="Basic and acidic residues" evidence="7">
    <location>
        <begin position="642"/>
        <end position="662"/>
    </location>
</feature>
<dbReference type="EMBL" id="JACMSC010000001">
    <property type="protein sequence ID" value="KAG6535536.1"/>
    <property type="molecule type" value="Genomic_DNA"/>
</dbReference>
<dbReference type="SUPFAM" id="SSF57903">
    <property type="entry name" value="FYVE/PHD zinc finger"/>
    <property type="match status" value="1"/>
</dbReference>
<evidence type="ECO:0000256" key="7">
    <source>
        <dbReference type="SAM" id="MobiDB-lite"/>
    </source>
</evidence>
<organism evidence="9 10">
    <name type="scientific">Zingiber officinale</name>
    <name type="common">Ginger</name>
    <name type="synonym">Amomum zingiber</name>
    <dbReference type="NCBI Taxonomy" id="94328"/>
    <lineage>
        <taxon>Eukaryota</taxon>
        <taxon>Viridiplantae</taxon>
        <taxon>Streptophyta</taxon>
        <taxon>Embryophyta</taxon>
        <taxon>Tracheophyta</taxon>
        <taxon>Spermatophyta</taxon>
        <taxon>Magnoliopsida</taxon>
        <taxon>Liliopsida</taxon>
        <taxon>Zingiberales</taxon>
        <taxon>Zingiberaceae</taxon>
        <taxon>Zingiber</taxon>
    </lineage>
</organism>
<keyword evidence="5" id="KW-0804">Transcription</keyword>
<evidence type="ECO:0000313" key="9">
    <source>
        <dbReference type="EMBL" id="KAG6535536.1"/>
    </source>
</evidence>
<reference evidence="9 10" key="1">
    <citation type="submission" date="2020-08" db="EMBL/GenBank/DDBJ databases">
        <title>Plant Genome Project.</title>
        <authorList>
            <person name="Zhang R.-G."/>
        </authorList>
    </citation>
    <scope>NUCLEOTIDE SEQUENCE [LARGE SCALE GENOMIC DNA]</scope>
    <source>
        <tissue evidence="9">Rhizome</tissue>
    </source>
</reference>
<dbReference type="GO" id="GO:0003676">
    <property type="term" value="F:nucleic acid binding"/>
    <property type="evidence" value="ECO:0007669"/>
    <property type="project" value="InterPro"/>
</dbReference>
<feature type="compositionally biased region" description="Polar residues" evidence="7">
    <location>
        <begin position="523"/>
        <end position="534"/>
    </location>
</feature>
<dbReference type="Gene3D" id="3.30.40.10">
    <property type="entry name" value="Zinc/RING finger domain, C3HC4 (zinc finger)"/>
    <property type="match status" value="1"/>
</dbReference>
<dbReference type="GO" id="GO:0008270">
    <property type="term" value="F:zinc ion binding"/>
    <property type="evidence" value="ECO:0007669"/>
    <property type="project" value="UniProtKB-KW"/>
</dbReference>
<dbReference type="InterPro" id="IPR056280">
    <property type="entry name" value="AIPP2-like_SPOC"/>
</dbReference>
<evidence type="ECO:0000313" key="10">
    <source>
        <dbReference type="Proteomes" id="UP000734854"/>
    </source>
</evidence>
<feature type="region of interest" description="Disordered" evidence="7">
    <location>
        <begin position="638"/>
        <end position="668"/>
    </location>
</feature>
<dbReference type="Pfam" id="PF23121">
    <property type="entry name" value="SPOC_AIPP2"/>
    <property type="match status" value="1"/>
</dbReference>
<evidence type="ECO:0000256" key="6">
    <source>
        <dbReference type="PROSITE-ProRule" id="PRU00047"/>
    </source>
</evidence>
<feature type="compositionally biased region" description="Polar residues" evidence="7">
    <location>
        <begin position="572"/>
        <end position="584"/>
    </location>
</feature>
<evidence type="ECO:0000256" key="2">
    <source>
        <dbReference type="ARBA" id="ARBA00022771"/>
    </source>
</evidence>
<keyword evidence="4" id="KW-0805">Transcription regulation</keyword>
<dbReference type="PROSITE" id="PS50158">
    <property type="entry name" value="ZF_CCHC"/>
    <property type="match status" value="1"/>
</dbReference>
<evidence type="ECO:0000256" key="3">
    <source>
        <dbReference type="ARBA" id="ARBA00022833"/>
    </source>
</evidence>
<dbReference type="Pfam" id="PF00098">
    <property type="entry name" value="zf-CCHC"/>
    <property type="match status" value="1"/>
</dbReference>
<feature type="region of interest" description="Disordered" evidence="7">
    <location>
        <begin position="491"/>
        <end position="587"/>
    </location>
</feature>